<feature type="region of interest" description="Disordered" evidence="1">
    <location>
        <begin position="90"/>
        <end position="157"/>
    </location>
</feature>
<accession>A0ABN8SDY6</accession>
<dbReference type="EMBL" id="CALNXK010000678">
    <property type="protein sequence ID" value="CAH3189066.1"/>
    <property type="molecule type" value="Genomic_DNA"/>
</dbReference>
<name>A0ABN8SDY6_9CNID</name>
<feature type="compositionally biased region" description="Basic and acidic residues" evidence="1">
    <location>
        <begin position="21"/>
        <end position="30"/>
    </location>
</feature>
<feature type="compositionally biased region" description="Polar residues" evidence="1">
    <location>
        <begin position="90"/>
        <end position="104"/>
    </location>
</feature>
<protein>
    <recommendedName>
        <fullName evidence="4">Androgen receptor</fullName>
    </recommendedName>
</protein>
<comment type="caution">
    <text evidence="2">The sequence shown here is derived from an EMBL/GenBank/DDBJ whole genome shotgun (WGS) entry which is preliminary data.</text>
</comment>
<feature type="compositionally biased region" description="Polar residues" evidence="1">
    <location>
        <begin position="135"/>
        <end position="150"/>
    </location>
</feature>
<evidence type="ECO:0000256" key="1">
    <source>
        <dbReference type="SAM" id="MobiDB-lite"/>
    </source>
</evidence>
<gene>
    <name evidence="2" type="ORF">PLOB_00042122</name>
</gene>
<sequence length="175" mass="19553">CIFLPLRGTNQHTDGQQGAGHEPRGEEHIYSLESTSGSHQSQTAGRGDEQEQQEAPVATQTTDHQWGRRERICGIASQLPYLPTATAYQANQGALSSDDNIQQRRVQRNDEDQRQHLRNQQDAHEDQNLFPLPGWTTSGRRVQQPEQQSPGGVFCDLGTGHPQEQDCVCDSCHRT</sequence>
<keyword evidence="3" id="KW-1185">Reference proteome</keyword>
<feature type="non-terminal residue" evidence="2">
    <location>
        <position position="1"/>
    </location>
</feature>
<proteinExistence type="predicted"/>
<feature type="region of interest" description="Disordered" evidence="1">
    <location>
        <begin position="1"/>
        <end position="66"/>
    </location>
</feature>
<dbReference type="Proteomes" id="UP001159405">
    <property type="component" value="Unassembled WGS sequence"/>
</dbReference>
<organism evidence="2 3">
    <name type="scientific">Porites lobata</name>
    <dbReference type="NCBI Taxonomy" id="104759"/>
    <lineage>
        <taxon>Eukaryota</taxon>
        <taxon>Metazoa</taxon>
        <taxon>Cnidaria</taxon>
        <taxon>Anthozoa</taxon>
        <taxon>Hexacorallia</taxon>
        <taxon>Scleractinia</taxon>
        <taxon>Fungiina</taxon>
        <taxon>Poritidae</taxon>
        <taxon>Porites</taxon>
    </lineage>
</organism>
<feature type="compositionally biased region" description="Basic and acidic residues" evidence="1">
    <location>
        <begin position="107"/>
        <end position="127"/>
    </location>
</feature>
<feature type="compositionally biased region" description="Polar residues" evidence="1">
    <location>
        <begin position="32"/>
        <end position="44"/>
    </location>
</feature>
<reference evidence="2 3" key="1">
    <citation type="submission" date="2022-05" db="EMBL/GenBank/DDBJ databases">
        <authorList>
            <consortium name="Genoscope - CEA"/>
            <person name="William W."/>
        </authorList>
    </citation>
    <scope>NUCLEOTIDE SEQUENCE [LARGE SCALE GENOMIC DNA]</scope>
</reference>
<evidence type="ECO:0000313" key="2">
    <source>
        <dbReference type="EMBL" id="CAH3189066.1"/>
    </source>
</evidence>
<evidence type="ECO:0008006" key="4">
    <source>
        <dbReference type="Google" id="ProtNLM"/>
    </source>
</evidence>
<evidence type="ECO:0000313" key="3">
    <source>
        <dbReference type="Proteomes" id="UP001159405"/>
    </source>
</evidence>